<keyword evidence="3" id="KW-0378">Hydrolase</keyword>
<dbReference type="EMBL" id="JATAAI010000008">
    <property type="protein sequence ID" value="KAK1743856.1"/>
    <property type="molecule type" value="Genomic_DNA"/>
</dbReference>
<dbReference type="InterPro" id="IPR013320">
    <property type="entry name" value="ConA-like_dom_sf"/>
</dbReference>
<keyword evidence="1" id="KW-0812">Transmembrane</keyword>
<sequence length="643" mass="71700">MQLIGSLSSNLIAPWFGPVSVVAPIYFSATLVFNLIIFGFILGLEFFDRIMIVGTYVIAIGTVLLQVVGPGIQNGQDIGELLGHSYALSWFLFLLVSMVVSTIIMVTSIKKYGEYKRIAILLIARSTSYTLNLTVSRAFLLNPDHFVLISFIVIKVVSGAIYTYAIVVQSTAVKQAKFIPLNATTIILLNAITGVIIWEDWRVISSWVGYVCVFLLLALGCDLLLSANLLTNDNAELGRAKLMRRFQLERSSGSRNLYSDIADYEGEPIGPYRLVEAQEGHNFFSFYDFYDGPDSIGSAGYNMYVSEEKAVELDIAKVITETDPLSGDPVDFVHMYSAPTKKGPRDSIRLEGRRRFDHGLFILDVRHQPDGCGVWPAFWLTDEAAWPRNGEVDILEGVNGQTAAKTALHTSDKCDMYAHVSPWSMTGDWEWVTGIPNQFTGEPDFKTAKPADNCWVMAQHQWANEGCTAIHDRNDTLGAPVNDNGGGVYALEWDPENKAIKSWVFSPIQEMPENLIDTIDTAGLKDESKRVMPDPQSWGTPYAFFAIGEETGCSADHFKNMRIVFNLAFCGTVSGNRFTRECPALAKKFNVTNMEGINDPVETCNAYVESDPEALDEAYWKIRGVFVYQRELRKPKKDLTEKN</sequence>
<feature type="domain" description="GH16" evidence="2">
    <location>
        <begin position="262"/>
        <end position="566"/>
    </location>
</feature>
<accession>A0AAD8YCD7</accession>
<comment type="caution">
    <text evidence="3">The sequence shown here is derived from an EMBL/GenBank/DDBJ whole genome shotgun (WGS) entry which is preliminary data.</text>
</comment>
<dbReference type="InterPro" id="IPR050546">
    <property type="entry name" value="Glycosyl_Hydrlase_16"/>
</dbReference>
<organism evidence="3 4">
    <name type="scientific">Skeletonema marinoi</name>
    <dbReference type="NCBI Taxonomy" id="267567"/>
    <lineage>
        <taxon>Eukaryota</taxon>
        <taxon>Sar</taxon>
        <taxon>Stramenopiles</taxon>
        <taxon>Ochrophyta</taxon>
        <taxon>Bacillariophyta</taxon>
        <taxon>Coscinodiscophyceae</taxon>
        <taxon>Thalassiosirophycidae</taxon>
        <taxon>Thalassiosirales</taxon>
        <taxon>Skeletonemataceae</taxon>
        <taxon>Skeletonema</taxon>
        <taxon>Skeletonema marinoi-dohrnii complex</taxon>
    </lineage>
</organism>
<evidence type="ECO:0000313" key="4">
    <source>
        <dbReference type="Proteomes" id="UP001224775"/>
    </source>
</evidence>
<feature type="transmembrane region" description="Helical" evidence="1">
    <location>
        <begin position="204"/>
        <end position="225"/>
    </location>
</feature>
<dbReference type="PANTHER" id="PTHR10963">
    <property type="entry name" value="GLYCOSYL HYDROLASE-RELATED"/>
    <property type="match status" value="1"/>
</dbReference>
<feature type="transmembrane region" description="Helical" evidence="1">
    <location>
        <begin position="50"/>
        <end position="68"/>
    </location>
</feature>
<keyword evidence="3" id="KW-0326">Glycosidase</keyword>
<feature type="transmembrane region" description="Helical" evidence="1">
    <location>
        <begin position="20"/>
        <end position="43"/>
    </location>
</feature>
<evidence type="ECO:0000256" key="1">
    <source>
        <dbReference type="SAM" id="Phobius"/>
    </source>
</evidence>
<name>A0AAD8YCD7_9STRA</name>
<dbReference type="SUPFAM" id="SSF49899">
    <property type="entry name" value="Concanavalin A-like lectins/glucanases"/>
    <property type="match status" value="1"/>
</dbReference>
<feature type="transmembrane region" description="Helical" evidence="1">
    <location>
        <begin position="146"/>
        <end position="167"/>
    </location>
</feature>
<dbReference type="Gene3D" id="2.60.120.200">
    <property type="match status" value="1"/>
</dbReference>
<keyword evidence="1" id="KW-0472">Membrane</keyword>
<feature type="transmembrane region" description="Helical" evidence="1">
    <location>
        <begin position="88"/>
        <end position="106"/>
    </location>
</feature>
<dbReference type="InterPro" id="IPR000757">
    <property type="entry name" value="Beta-glucanase-like"/>
</dbReference>
<evidence type="ECO:0000259" key="2">
    <source>
        <dbReference type="PROSITE" id="PS51762"/>
    </source>
</evidence>
<gene>
    <name evidence="3" type="ORF">QTG54_005453</name>
</gene>
<proteinExistence type="predicted"/>
<keyword evidence="1" id="KW-1133">Transmembrane helix</keyword>
<dbReference type="Proteomes" id="UP001224775">
    <property type="component" value="Unassembled WGS sequence"/>
</dbReference>
<dbReference type="GO" id="GO:0004553">
    <property type="term" value="F:hydrolase activity, hydrolyzing O-glycosyl compounds"/>
    <property type="evidence" value="ECO:0007669"/>
    <property type="project" value="InterPro"/>
</dbReference>
<dbReference type="Pfam" id="PF26113">
    <property type="entry name" value="GH16_XgeA"/>
    <property type="match status" value="1"/>
</dbReference>
<dbReference type="PANTHER" id="PTHR10963:SF24">
    <property type="entry name" value="GLYCOSIDASE C21B10.07-RELATED"/>
    <property type="match status" value="1"/>
</dbReference>
<evidence type="ECO:0000313" key="3">
    <source>
        <dbReference type="EMBL" id="KAK1743856.1"/>
    </source>
</evidence>
<protein>
    <submittedName>
        <fullName evidence="3">Glycosyl hydrolase (Family 16)</fullName>
        <ecNumber evidence="3">3.2.-.-</ecNumber>
    </submittedName>
</protein>
<reference evidence="3" key="1">
    <citation type="submission" date="2023-06" db="EMBL/GenBank/DDBJ databases">
        <title>Survivors Of The Sea: Transcriptome response of Skeletonema marinoi to long-term dormancy.</title>
        <authorList>
            <person name="Pinder M.I.M."/>
            <person name="Kourtchenko O."/>
            <person name="Robertson E.K."/>
            <person name="Larsson T."/>
            <person name="Maumus F."/>
            <person name="Osuna-Cruz C.M."/>
            <person name="Vancaester E."/>
            <person name="Stenow R."/>
            <person name="Vandepoele K."/>
            <person name="Ploug H."/>
            <person name="Bruchert V."/>
            <person name="Godhe A."/>
            <person name="Topel M."/>
        </authorList>
    </citation>
    <scope>NUCLEOTIDE SEQUENCE</scope>
    <source>
        <strain evidence="3">R05AC</strain>
    </source>
</reference>
<dbReference type="PROSITE" id="PS51762">
    <property type="entry name" value="GH16_2"/>
    <property type="match status" value="1"/>
</dbReference>
<dbReference type="AlphaFoldDB" id="A0AAD8YCD7"/>
<keyword evidence="4" id="KW-1185">Reference proteome</keyword>
<feature type="transmembrane region" description="Helical" evidence="1">
    <location>
        <begin position="179"/>
        <end position="198"/>
    </location>
</feature>
<dbReference type="GO" id="GO:0009251">
    <property type="term" value="P:glucan catabolic process"/>
    <property type="evidence" value="ECO:0007669"/>
    <property type="project" value="TreeGrafter"/>
</dbReference>
<dbReference type="EC" id="3.2.-.-" evidence="3"/>